<dbReference type="InterPro" id="IPR000014">
    <property type="entry name" value="PAS"/>
</dbReference>
<dbReference type="InterPro" id="IPR013767">
    <property type="entry name" value="PAS_fold"/>
</dbReference>
<dbReference type="InterPro" id="IPR035965">
    <property type="entry name" value="PAS-like_dom_sf"/>
</dbReference>
<dbReference type="CDD" id="cd00082">
    <property type="entry name" value="HisKA"/>
    <property type="match status" value="1"/>
</dbReference>
<evidence type="ECO:0000256" key="4">
    <source>
        <dbReference type="ARBA" id="ARBA00022679"/>
    </source>
</evidence>
<evidence type="ECO:0000256" key="3">
    <source>
        <dbReference type="ARBA" id="ARBA00022553"/>
    </source>
</evidence>
<dbReference type="NCBIfam" id="TIGR00229">
    <property type="entry name" value="sensory_box"/>
    <property type="match status" value="4"/>
</dbReference>
<dbReference type="Pfam" id="PF00512">
    <property type="entry name" value="HisKA"/>
    <property type="match status" value="1"/>
</dbReference>
<comment type="catalytic activity">
    <reaction evidence="1">
        <text>ATP + protein L-histidine = ADP + protein N-phospho-L-histidine.</text>
        <dbReference type="EC" id="2.7.13.3"/>
    </reaction>
</comment>
<dbReference type="RefSeq" id="WP_083645151.1">
    <property type="nucleotide sequence ID" value="NZ_AMRU01000015.1"/>
</dbReference>
<dbReference type="InterPro" id="IPR036097">
    <property type="entry name" value="HisK_dim/P_sf"/>
</dbReference>
<dbReference type="InterPro" id="IPR001610">
    <property type="entry name" value="PAC"/>
</dbReference>
<dbReference type="SMART" id="SM00086">
    <property type="entry name" value="PAC"/>
    <property type="match status" value="3"/>
</dbReference>
<dbReference type="Gene3D" id="1.10.287.130">
    <property type="match status" value="1"/>
</dbReference>
<dbReference type="OrthoDB" id="9781208at2"/>
<dbReference type="SMART" id="SM00387">
    <property type="entry name" value="HATPase_c"/>
    <property type="match status" value="1"/>
</dbReference>
<organism evidence="6 7">
    <name type="scientific">Christiangramia flava JLT2011</name>
    <dbReference type="NCBI Taxonomy" id="1229726"/>
    <lineage>
        <taxon>Bacteria</taxon>
        <taxon>Pseudomonadati</taxon>
        <taxon>Bacteroidota</taxon>
        <taxon>Flavobacteriia</taxon>
        <taxon>Flavobacteriales</taxon>
        <taxon>Flavobacteriaceae</taxon>
        <taxon>Christiangramia</taxon>
    </lineage>
</organism>
<dbReference type="SMART" id="SM00091">
    <property type="entry name" value="PAS"/>
    <property type="match status" value="4"/>
</dbReference>
<dbReference type="PANTHER" id="PTHR43304">
    <property type="entry name" value="PHYTOCHROME-LIKE PROTEIN CPH1"/>
    <property type="match status" value="1"/>
</dbReference>
<dbReference type="SUPFAM" id="SSF55785">
    <property type="entry name" value="PYP-like sensor domain (PAS domain)"/>
    <property type="match status" value="4"/>
</dbReference>
<keyword evidence="4" id="KW-0808">Transferase</keyword>
<dbReference type="InterPro" id="IPR003594">
    <property type="entry name" value="HATPase_dom"/>
</dbReference>
<dbReference type="Pfam" id="PF13426">
    <property type="entry name" value="PAS_9"/>
    <property type="match status" value="2"/>
</dbReference>
<protein>
    <recommendedName>
        <fullName evidence="2">histidine kinase</fullName>
        <ecNumber evidence="2">2.7.13.3</ecNumber>
    </recommendedName>
</protein>
<dbReference type="STRING" id="1229726.GRFL_2763"/>
<dbReference type="InterPro" id="IPR000700">
    <property type="entry name" value="PAS-assoc_C"/>
</dbReference>
<dbReference type="Gene3D" id="3.30.565.10">
    <property type="entry name" value="Histidine kinase-like ATPase, C-terminal domain"/>
    <property type="match status" value="1"/>
</dbReference>
<dbReference type="SUPFAM" id="SSF47384">
    <property type="entry name" value="Homodimeric domain of signal transducing histidine kinase"/>
    <property type="match status" value="1"/>
</dbReference>
<accession>A0A1L7I7B1</accession>
<keyword evidence="3" id="KW-0597">Phosphoprotein</keyword>
<dbReference type="PROSITE" id="PS50109">
    <property type="entry name" value="HIS_KIN"/>
    <property type="match status" value="1"/>
</dbReference>
<dbReference type="InterPro" id="IPR003661">
    <property type="entry name" value="HisK_dim/P_dom"/>
</dbReference>
<dbReference type="Pfam" id="PF02518">
    <property type="entry name" value="HATPase_c"/>
    <property type="match status" value="1"/>
</dbReference>
<dbReference type="AlphaFoldDB" id="A0A1L7I7B1"/>
<dbReference type="InterPro" id="IPR052162">
    <property type="entry name" value="Sensor_kinase/Photoreceptor"/>
</dbReference>
<evidence type="ECO:0000256" key="5">
    <source>
        <dbReference type="ARBA" id="ARBA00022777"/>
    </source>
</evidence>
<proteinExistence type="predicted"/>
<dbReference type="InterPro" id="IPR005467">
    <property type="entry name" value="His_kinase_dom"/>
</dbReference>
<dbReference type="SMART" id="SM00388">
    <property type="entry name" value="HisKA"/>
    <property type="match status" value="1"/>
</dbReference>
<dbReference type="GO" id="GO:0000155">
    <property type="term" value="F:phosphorelay sensor kinase activity"/>
    <property type="evidence" value="ECO:0007669"/>
    <property type="project" value="InterPro"/>
</dbReference>
<sequence>MSVTTKIEVLERALKRERQARKAAENILESKSAELYSVSQALRQSNSRLKQLLSEKTSELEGVFMNINDPYVVIDLNGEVLNMNSAATELLGYDIAVEPFNLMNTVSHKAVNQVKRNFSELLSTGSYINSRIPVVTKNGERKLLQVNASIIYNEVGKAVAAQGIARDITEETRLREIANLQQKQLDLILENSPLGIILFSSEDDKLIHTNKALVDMLGYSKTEFENVKLEELLEKNEKKNFKTQLQKLYNNEIDHFSLETKYITKDGEAFWGKTSVNSVKNEVGLPLQMVATVENINKEKIARDQLRESENRLSTLLKNLHTGILLENQHREIVITNQEFCKMFGIEAPADALTGANCENAAEQSKMMFEDPDKFVADIDKILKDKKPVYADELRLVDGRVFLRDYIPVYNNEEYRGHLWNYQDITLRSRYKENLRRQKEKYSNIINNMKLGFMEVDTEGRIQFVNQNFCEISGYSKEELHDQVAQEVLLFGKDQQEGQKLLSRRQKGISDSYEIQIKNKEGETRYWLLSGAPNFDAQGRNIGSIGIHLDITEQKHLEMQKELLLENLAEQNERLNEYAHIVSHDLKSPLRNISALLSWTIEDFRQKLEEAELTNLRLMEEQVEKMDYLIENILKYSSLDKSDVNQKSIDLNEVVGEMLEMIYIPKHIKIKFLSKLPRIKENPTRIQQLFQNIISNAIEYIDKPEGLIEIDCQKSENEYVFSIKDNGVGIAPENHDKIFTIFKSLGNNKRSTGIGLSIVKKILDLHGGRIWLESTPGEGTTFFFTLKKES</sequence>
<dbReference type="Gene3D" id="3.30.450.20">
    <property type="entry name" value="PAS domain"/>
    <property type="match status" value="4"/>
</dbReference>
<dbReference type="EC" id="2.7.13.3" evidence="2"/>
<dbReference type="Pfam" id="PF08447">
    <property type="entry name" value="PAS_3"/>
    <property type="match status" value="1"/>
</dbReference>
<dbReference type="KEGG" id="gfl:GRFL_2763"/>
<dbReference type="PRINTS" id="PR00344">
    <property type="entry name" value="BCTRLSENSOR"/>
</dbReference>
<evidence type="ECO:0000256" key="2">
    <source>
        <dbReference type="ARBA" id="ARBA00012438"/>
    </source>
</evidence>
<dbReference type="Pfam" id="PF00989">
    <property type="entry name" value="PAS"/>
    <property type="match status" value="1"/>
</dbReference>
<dbReference type="EMBL" id="CP016359">
    <property type="protein sequence ID" value="APU69487.1"/>
    <property type="molecule type" value="Genomic_DNA"/>
</dbReference>
<evidence type="ECO:0000313" key="6">
    <source>
        <dbReference type="EMBL" id="APU69487.1"/>
    </source>
</evidence>
<dbReference type="GO" id="GO:0006355">
    <property type="term" value="P:regulation of DNA-templated transcription"/>
    <property type="evidence" value="ECO:0007669"/>
    <property type="project" value="InterPro"/>
</dbReference>
<evidence type="ECO:0000256" key="1">
    <source>
        <dbReference type="ARBA" id="ARBA00000085"/>
    </source>
</evidence>
<gene>
    <name evidence="6" type="ORF">GRFL_2763</name>
</gene>
<reference evidence="6 7" key="1">
    <citation type="submission" date="2016-07" db="EMBL/GenBank/DDBJ databases">
        <title>Multi-omics approach to identify versatile polysaccharide utilization systems of a marine flavobacterium Gramella flava.</title>
        <authorList>
            <person name="Tang K."/>
        </authorList>
    </citation>
    <scope>NUCLEOTIDE SEQUENCE [LARGE SCALE GENOMIC DNA]</scope>
    <source>
        <strain evidence="6 7">JLT2011</strain>
    </source>
</reference>
<dbReference type="SUPFAM" id="SSF55874">
    <property type="entry name" value="ATPase domain of HSP90 chaperone/DNA topoisomerase II/histidine kinase"/>
    <property type="match status" value="1"/>
</dbReference>
<dbReference type="CDD" id="cd00130">
    <property type="entry name" value="PAS"/>
    <property type="match status" value="3"/>
</dbReference>
<name>A0A1L7I7B1_9FLAO</name>
<keyword evidence="7" id="KW-1185">Reference proteome</keyword>
<dbReference type="InterPro" id="IPR004358">
    <property type="entry name" value="Sig_transdc_His_kin-like_C"/>
</dbReference>
<dbReference type="PROSITE" id="PS50112">
    <property type="entry name" value="PAS"/>
    <property type="match status" value="3"/>
</dbReference>
<evidence type="ECO:0000313" key="7">
    <source>
        <dbReference type="Proteomes" id="UP000186230"/>
    </source>
</evidence>
<dbReference type="FunFam" id="3.30.565.10:FF:000006">
    <property type="entry name" value="Sensor histidine kinase WalK"/>
    <property type="match status" value="1"/>
</dbReference>
<dbReference type="Proteomes" id="UP000186230">
    <property type="component" value="Chromosome"/>
</dbReference>
<dbReference type="PANTHER" id="PTHR43304:SF1">
    <property type="entry name" value="PAC DOMAIN-CONTAINING PROTEIN"/>
    <property type="match status" value="1"/>
</dbReference>
<dbReference type="InterPro" id="IPR036890">
    <property type="entry name" value="HATPase_C_sf"/>
</dbReference>
<dbReference type="PROSITE" id="PS50113">
    <property type="entry name" value="PAC"/>
    <property type="match status" value="3"/>
</dbReference>
<keyword evidence="5 6" id="KW-0418">Kinase</keyword>
<dbReference type="InterPro" id="IPR013655">
    <property type="entry name" value="PAS_fold_3"/>
</dbReference>